<evidence type="ECO:0008006" key="4">
    <source>
        <dbReference type="Google" id="ProtNLM"/>
    </source>
</evidence>
<protein>
    <recommendedName>
        <fullName evidence="4">Phosphatidylinositol-4-phosphate 5-kinase</fullName>
    </recommendedName>
</protein>
<keyword evidence="1" id="KW-0677">Repeat</keyword>
<reference evidence="2" key="2">
    <citation type="journal article" date="2023" name="Microbiol Resour">
        <title>Decontamination and Annotation of the Draft Genome Sequence of the Oomycete Lagenidium giganteum ARSEF 373.</title>
        <authorList>
            <person name="Morgan W.R."/>
            <person name="Tartar A."/>
        </authorList>
    </citation>
    <scope>NUCLEOTIDE SEQUENCE</scope>
    <source>
        <strain evidence="2">ARSEF 373</strain>
    </source>
</reference>
<dbReference type="PANTHER" id="PTHR43215:SF14">
    <property type="entry name" value="RADIAL SPOKE HEAD 1 HOMOLOG"/>
    <property type="match status" value="1"/>
</dbReference>
<dbReference type="InterPro" id="IPR003409">
    <property type="entry name" value="MORN"/>
</dbReference>
<dbReference type="PANTHER" id="PTHR43215">
    <property type="entry name" value="RADIAL SPOKE HEAD 1 HOMOLOG"/>
    <property type="match status" value="1"/>
</dbReference>
<reference evidence="2" key="1">
    <citation type="submission" date="2022-11" db="EMBL/GenBank/DDBJ databases">
        <authorList>
            <person name="Morgan W.R."/>
            <person name="Tartar A."/>
        </authorList>
    </citation>
    <scope>NUCLEOTIDE SEQUENCE</scope>
    <source>
        <strain evidence="2">ARSEF 373</strain>
    </source>
</reference>
<accession>A0AAV2YXK1</accession>
<evidence type="ECO:0000313" key="3">
    <source>
        <dbReference type="Proteomes" id="UP001146120"/>
    </source>
</evidence>
<evidence type="ECO:0000313" key="2">
    <source>
        <dbReference type="EMBL" id="DAZ98031.1"/>
    </source>
</evidence>
<organism evidence="2 3">
    <name type="scientific">Lagenidium giganteum</name>
    <dbReference type="NCBI Taxonomy" id="4803"/>
    <lineage>
        <taxon>Eukaryota</taxon>
        <taxon>Sar</taxon>
        <taxon>Stramenopiles</taxon>
        <taxon>Oomycota</taxon>
        <taxon>Peronosporomycetes</taxon>
        <taxon>Pythiales</taxon>
        <taxon>Pythiaceae</taxon>
    </lineage>
</organism>
<feature type="non-terminal residue" evidence="2">
    <location>
        <position position="1"/>
    </location>
</feature>
<dbReference type="AlphaFoldDB" id="A0AAV2YXK1"/>
<comment type="caution">
    <text evidence="2">The sequence shown here is derived from an EMBL/GenBank/DDBJ whole genome shotgun (WGS) entry which is preliminary data.</text>
</comment>
<dbReference type="EMBL" id="DAKRPA010000118">
    <property type="protein sequence ID" value="DAZ98031.1"/>
    <property type="molecule type" value="Genomic_DNA"/>
</dbReference>
<evidence type="ECO:0000256" key="1">
    <source>
        <dbReference type="ARBA" id="ARBA00022737"/>
    </source>
</evidence>
<dbReference type="Proteomes" id="UP001146120">
    <property type="component" value="Unassembled WGS sequence"/>
</dbReference>
<dbReference type="SUPFAM" id="SSF82185">
    <property type="entry name" value="Histone H3 K4-specific methyltransferase SET7/9 N-terminal domain"/>
    <property type="match status" value="2"/>
</dbReference>
<sequence>EYTVEYVDDQPETLKYLKREGQVKITYANGDTYEGAINADRHKQGEGKYIWRKKVEDDEVKEVAWYEGMYVLGERHGIGKMVFPNGDTYHGEWRRNKMNGDGSYMYANGDIFSGKFENGIRVGKGTYEFAEDKSLLVGNWSDHAIQDGKWMFKDGGSYVGRFENGKPIGNCLFKFPSGLQQDGEYIKTPEVNAAGEEVTAHKFVGGTVVKVR</sequence>
<gene>
    <name evidence="2" type="ORF">N0F65_004521</name>
</gene>
<dbReference type="Gene3D" id="2.20.110.10">
    <property type="entry name" value="Histone H3 K4-specific methyltransferase SET7/9 N-terminal domain"/>
    <property type="match status" value="3"/>
</dbReference>
<dbReference type="Pfam" id="PF02493">
    <property type="entry name" value="MORN"/>
    <property type="match status" value="4"/>
</dbReference>
<name>A0AAV2YXK1_9STRA</name>
<keyword evidence="3" id="KW-1185">Reference proteome</keyword>
<dbReference type="SMART" id="SM00698">
    <property type="entry name" value="MORN"/>
    <property type="match status" value="5"/>
</dbReference>
<proteinExistence type="predicted"/>